<dbReference type="SUPFAM" id="SSF52047">
    <property type="entry name" value="RNI-like"/>
    <property type="match status" value="1"/>
</dbReference>
<comment type="caution">
    <text evidence="3">The sequence shown here is derived from an EMBL/GenBank/DDBJ whole genome shotgun (WGS) entry which is preliminary data.</text>
</comment>
<evidence type="ECO:0000259" key="2">
    <source>
        <dbReference type="PROSITE" id="PS50181"/>
    </source>
</evidence>
<dbReference type="EMBL" id="AACS02000002">
    <property type="protein sequence ID" value="EAU81886.1"/>
    <property type="molecule type" value="Genomic_DNA"/>
</dbReference>
<dbReference type="GeneID" id="6016530"/>
<gene>
    <name evidence="3" type="ORF">CC1G_06097</name>
</gene>
<feature type="region of interest" description="Disordered" evidence="1">
    <location>
        <begin position="428"/>
        <end position="449"/>
    </location>
</feature>
<dbReference type="AlphaFoldDB" id="A8PA55"/>
<feature type="domain" description="F-box" evidence="2">
    <location>
        <begin position="5"/>
        <end position="49"/>
    </location>
</feature>
<dbReference type="InParanoid" id="A8PA55"/>
<dbReference type="VEuPathDB" id="FungiDB:CC1G_06097"/>
<proteinExistence type="predicted"/>
<dbReference type="Proteomes" id="UP000001861">
    <property type="component" value="Unassembled WGS sequence"/>
</dbReference>
<evidence type="ECO:0000313" key="4">
    <source>
        <dbReference type="Proteomes" id="UP000001861"/>
    </source>
</evidence>
<dbReference type="KEGG" id="cci:CC1G_06097"/>
<organism evidence="3 4">
    <name type="scientific">Coprinopsis cinerea (strain Okayama-7 / 130 / ATCC MYA-4618 / FGSC 9003)</name>
    <name type="common">Inky cap fungus</name>
    <name type="synonym">Hormographiella aspergillata</name>
    <dbReference type="NCBI Taxonomy" id="240176"/>
    <lineage>
        <taxon>Eukaryota</taxon>
        <taxon>Fungi</taxon>
        <taxon>Dikarya</taxon>
        <taxon>Basidiomycota</taxon>
        <taxon>Agaricomycotina</taxon>
        <taxon>Agaricomycetes</taxon>
        <taxon>Agaricomycetidae</taxon>
        <taxon>Agaricales</taxon>
        <taxon>Agaricineae</taxon>
        <taxon>Psathyrellaceae</taxon>
        <taxon>Coprinopsis</taxon>
    </lineage>
</organism>
<name>A8PA55_COPC7</name>
<dbReference type="InterPro" id="IPR036047">
    <property type="entry name" value="F-box-like_dom_sf"/>
</dbReference>
<keyword evidence="4" id="KW-1185">Reference proteome</keyword>
<evidence type="ECO:0000256" key="1">
    <source>
        <dbReference type="SAM" id="MobiDB-lite"/>
    </source>
</evidence>
<dbReference type="PROSITE" id="PS50181">
    <property type="entry name" value="FBOX"/>
    <property type="match status" value="1"/>
</dbReference>
<dbReference type="SUPFAM" id="SSF81383">
    <property type="entry name" value="F-box domain"/>
    <property type="match status" value="1"/>
</dbReference>
<accession>A8PA55</accession>
<reference evidence="3 4" key="1">
    <citation type="journal article" date="2010" name="Proc. Natl. Acad. Sci. U.S.A.">
        <title>Insights into evolution of multicellular fungi from the assembled chromosomes of the mushroom Coprinopsis cinerea (Coprinus cinereus).</title>
        <authorList>
            <person name="Stajich J.E."/>
            <person name="Wilke S.K."/>
            <person name="Ahren D."/>
            <person name="Au C.H."/>
            <person name="Birren B.W."/>
            <person name="Borodovsky M."/>
            <person name="Burns C."/>
            <person name="Canback B."/>
            <person name="Casselton L.A."/>
            <person name="Cheng C.K."/>
            <person name="Deng J."/>
            <person name="Dietrich F.S."/>
            <person name="Fargo D.C."/>
            <person name="Farman M.L."/>
            <person name="Gathman A.C."/>
            <person name="Goldberg J."/>
            <person name="Guigo R."/>
            <person name="Hoegger P.J."/>
            <person name="Hooker J.B."/>
            <person name="Huggins A."/>
            <person name="James T.Y."/>
            <person name="Kamada T."/>
            <person name="Kilaru S."/>
            <person name="Kodira C."/>
            <person name="Kues U."/>
            <person name="Kupfer D."/>
            <person name="Kwan H.S."/>
            <person name="Lomsadze A."/>
            <person name="Li W."/>
            <person name="Lilly W.W."/>
            <person name="Ma L.J."/>
            <person name="Mackey A.J."/>
            <person name="Manning G."/>
            <person name="Martin F."/>
            <person name="Muraguchi H."/>
            <person name="Natvig D.O."/>
            <person name="Palmerini H."/>
            <person name="Ramesh M.A."/>
            <person name="Rehmeyer C.J."/>
            <person name="Roe B.A."/>
            <person name="Shenoy N."/>
            <person name="Stanke M."/>
            <person name="Ter-Hovhannisyan V."/>
            <person name="Tunlid A."/>
            <person name="Velagapudi R."/>
            <person name="Vision T.J."/>
            <person name="Zeng Q."/>
            <person name="Zolan M.E."/>
            <person name="Pukkila P.J."/>
        </authorList>
    </citation>
    <scope>NUCLEOTIDE SEQUENCE [LARGE SCALE GENOMIC DNA]</scope>
    <source>
        <strain evidence="4">Okayama-7 / 130 / ATCC MYA-4618 / FGSC 9003</strain>
    </source>
</reference>
<protein>
    <recommendedName>
        <fullName evidence="2">F-box domain-containing protein</fullName>
    </recommendedName>
</protein>
<dbReference type="OMA" id="YMSESSW"/>
<evidence type="ECO:0000313" key="3">
    <source>
        <dbReference type="EMBL" id="EAU81886.1"/>
    </source>
</evidence>
<sequence length="565" mass="62911">MSEALLLLAELPGEVLHTVCTFLDDEDLLNFGFICRYVHQVAHPVYLARHGVGHHDDGTLGFADLRSEGVVKAVRSSLSSLNFHRLLVPFHLGHSTANGGSQPRVFGTSIKAGLDRIACSNEVYIKLAYPPGSGNGGREGSRDLLANRRAIHNWDARGLRTEWDWFMDRYLSRSQCRVLHVEGEVERGGLAEPIEQGIWGNYYGLSSINRVRFHLPNPALAPFRWLGVLPSPKLEHFDVHAEFLFHPTLCHWTLCILNSPSLTSVSFDQLSYMSESSWNLLLPLINIPNLTKLSINHCRIATHDLYCFLARHPNIEDLSFGFNLPRLLPTTPLPKSALSKLRSLTAPIEHLVVLLSISTHPLPTLKTVRVLYRTRRVTLFLSNAINSDLAPICFRLRSVSEVILSVILESAATDWLVMVRSGSQGPRYELPEHLRDDEEGSRSSSTSRAGLTSSITFTGTCVTHLEVKVKQYVLPHSLVLVLPKWVRAFEKTKCFDLVSLSSSSGWGIGGRKCAMGAEDPFELDSHRESFLRALVKNCPTLKRIKVNGEDEEVPSGRAASVIALV</sequence>
<dbReference type="InterPro" id="IPR001810">
    <property type="entry name" value="F-box_dom"/>
</dbReference>
<dbReference type="RefSeq" id="XP_001839907.1">
    <property type="nucleotide sequence ID" value="XM_001839855.1"/>
</dbReference>
<dbReference type="OrthoDB" id="2635672at2759"/>